<keyword evidence="3" id="KW-1003">Cell membrane</keyword>
<evidence type="ECO:0000313" key="9">
    <source>
        <dbReference type="Proteomes" id="UP000397656"/>
    </source>
</evidence>
<dbReference type="InterPro" id="IPR011701">
    <property type="entry name" value="MFS"/>
</dbReference>
<name>A0A643G4N9_9BURK</name>
<evidence type="ECO:0000256" key="5">
    <source>
        <dbReference type="ARBA" id="ARBA00022989"/>
    </source>
</evidence>
<dbReference type="PROSITE" id="PS50850">
    <property type="entry name" value="MFS"/>
    <property type="match status" value="1"/>
</dbReference>
<evidence type="ECO:0000313" key="8">
    <source>
        <dbReference type="EMBL" id="QOT81556.1"/>
    </source>
</evidence>
<dbReference type="GO" id="GO:0022857">
    <property type="term" value="F:transmembrane transporter activity"/>
    <property type="evidence" value="ECO:0007669"/>
    <property type="project" value="InterPro"/>
</dbReference>
<evidence type="ECO:0000256" key="3">
    <source>
        <dbReference type="ARBA" id="ARBA00022475"/>
    </source>
</evidence>
<keyword evidence="4" id="KW-0812">Transmembrane</keyword>
<evidence type="ECO:0000256" key="4">
    <source>
        <dbReference type="ARBA" id="ARBA00022692"/>
    </source>
</evidence>
<dbReference type="GeneID" id="98406499"/>
<dbReference type="SUPFAM" id="SSF103473">
    <property type="entry name" value="MFS general substrate transporter"/>
    <property type="match status" value="1"/>
</dbReference>
<evidence type="ECO:0000256" key="2">
    <source>
        <dbReference type="ARBA" id="ARBA00022448"/>
    </source>
</evidence>
<keyword evidence="2" id="KW-0813">Transport</keyword>
<keyword evidence="6" id="KW-0472">Membrane</keyword>
<dbReference type="InterPro" id="IPR020846">
    <property type="entry name" value="MFS_dom"/>
</dbReference>
<sequence>MDTQTHSGTSGRWANTQFLVMAYTLSAIMAGATVASPLYPIYEEVFHIGPGGVTIAYTAYMVGTLLALLFLGHLSDHLGHIRTLRVAATLALAGLVLSGVAPDLLILSIGRFTIGVAAGIASTSATAGLVAASPPNRLRQASSIGSLMTIVGLGLGPLVGGFIAQDLPFPLHLPYGVLGGALLLALVALGSQRHGQPSTIAGFFPRLRFHLPDMHQVKQFATVAVIAFIGYTLFSLFASLAPSFFDTFLPWDGPAVGGIGVAMLFAASAAAQVTFTGIDPKRGLVVGSLLVTAALAMLAASVKFSSGLLFIASDVLGGFGQGLTFMSALLVVNAMTTSVRRAGMISSFFTIAYLGGIVPVLGLGVAADRLGLDASLIGLSILMAAIAGTLTFAAQRLVSNVQCHSR</sequence>
<keyword evidence="5" id="KW-1133">Transmembrane helix</keyword>
<keyword evidence="8" id="KW-0614">Plasmid</keyword>
<evidence type="ECO:0000256" key="1">
    <source>
        <dbReference type="ARBA" id="ARBA00004651"/>
    </source>
</evidence>
<comment type="subcellular location">
    <subcellularLocation>
        <location evidence="1">Cell membrane</location>
        <topology evidence="1">Multi-pass membrane protein</topology>
    </subcellularLocation>
</comment>
<dbReference type="GO" id="GO:0005886">
    <property type="term" value="C:plasma membrane"/>
    <property type="evidence" value="ECO:0007669"/>
    <property type="project" value="UniProtKB-SubCell"/>
</dbReference>
<organism evidence="8 9">
    <name type="scientific">Cupriavidus basilensis</name>
    <dbReference type="NCBI Taxonomy" id="68895"/>
    <lineage>
        <taxon>Bacteria</taxon>
        <taxon>Pseudomonadati</taxon>
        <taxon>Pseudomonadota</taxon>
        <taxon>Betaproteobacteria</taxon>
        <taxon>Burkholderiales</taxon>
        <taxon>Burkholderiaceae</taxon>
        <taxon>Cupriavidus</taxon>
    </lineage>
</organism>
<dbReference type="AlphaFoldDB" id="A0A643G4N9"/>
<dbReference type="PANTHER" id="PTHR23517">
    <property type="entry name" value="RESISTANCE PROTEIN MDTM, PUTATIVE-RELATED-RELATED"/>
    <property type="match status" value="1"/>
</dbReference>
<dbReference type="PANTHER" id="PTHR23517:SF13">
    <property type="entry name" value="MAJOR FACILITATOR SUPERFAMILY MFS_1"/>
    <property type="match status" value="1"/>
</dbReference>
<dbReference type="InterPro" id="IPR036259">
    <property type="entry name" value="MFS_trans_sf"/>
</dbReference>
<dbReference type="EMBL" id="CP062805">
    <property type="protein sequence ID" value="QOT81556.1"/>
    <property type="molecule type" value="Genomic_DNA"/>
</dbReference>
<protein>
    <submittedName>
        <fullName evidence="8">MFS transporter</fullName>
    </submittedName>
</protein>
<accession>A0A643G4N9</accession>
<dbReference type="RefSeq" id="WP_058697607.1">
    <property type="nucleotide sequence ID" value="NZ_CP062805.1"/>
</dbReference>
<dbReference type="Pfam" id="PF07690">
    <property type="entry name" value="MFS_1"/>
    <property type="match status" value="1"/>
</dbReference>
<evidence type="ECO:0000259" key="7">
    <source>
        <dbReference type="PROSITE" id="PS50850"/>
    </source>
</evidence>
<gene>
    <name evidence="8" type="ORF">F7R26_036615</name>
</gene>
<feature type="domain" description="Major facilitator superfamily (MFS) profile" evidence="7">
    <location>
        <begin position="15"/>
        <end position="402"/>
    </location>
</feature>
<geneLocation type="plasmid" evidence="8 9">
    <name>pRK1-1</name>
</geneLocation>
<dbReference type="Proteomes" id="UP000397656">
    <property type="component" value="Plasmid pRK1-1"/>
</dbReference>
<dbReference type="InterPro" id="IPR050171">
    <property type="entry name" value="MFS_Transporters"/>
</dbReference>
<reference evidence="8 9" key="1">
    <citation type="submission" date="2020-10" db="EMBL/GenBank/DDBJ databases">
        <title>Complete genome sequence of Cupriavidus basilensis CCUG 49340T.</title>
        <authorList>
            <person name="Salva-Serra F."/>
            <person name="Donoso R.A."/>
            <person name="Cho K.H."/>
            <person name="Yoo J.A."/>
            <person name="Lee K."/>
            <person name="Yoon S.-H."/>
            <person name="Perez-Pantoja D."/>
            <person name="Moore E.R.B."/>
        </authorList>
    </citation>
    <scope>NUCLEOTIDE SEQUENCE [LARGE SCALE GENOMIC DNA]</scope>
    <source>
        <strain evidence="9">CCUG 49340</strain>
        <plasmid evidence="8 9">pRK1-1</plasmid>
    </source>
</reference>
<dbReference type="Gene3D" id="1.20.1250.20">
    <property type="entry name" value="MFS general substrate transporter like domains"/>
    <property type="match status" value="1"/>
</dbReference>
<evidence type="ECO:0000256" key="6">
    <source>
        <dbReference type="ARBA" id="ARBA00023136"/>
    </source>
</evidence>
<proteinExistence type="predicted"/>